<reference evidence="1 2" key="1">
    <citation type="submission" date="2019-11" db="EMBL/GenBank/DDBJ databases">
        <title>Description of Pedobacter sp. LMG 31462T.</title>
        <authorList>
            <person name="Carlier A."/>
            <person name="Qi S."/>
            <person name="Vandamme P."/>
        </authorList>
    </citation>
    <scope>NUCLEOTIDE SEQUENCE [LARGE SCALE GENOMIC DNA]</scope>
    <source>
        <strain evidence="1 2">LMG 31462</strain>
    </source>
</reference>
<evidence type="ECO:0000313" key="1">
    <source>
        <dbReference type="EMBL" id="MBB2149150.1"/>
    </source>
</evidence>
<protein>
    <submittedName>
        <fullName evidence="1">Uncharacterized protein</fullName>
    </submittedName>
</protein>
<accession>A0ABR6EV56</accession>
<dbReference type="EMBL" id="WNXC01000002">
    <property type="protein sequence ID" value="MBB2149150.1"/>
    <property type="molecule type" value="Genomic_DNA"/>
</dbReference>
<organism evidence="1 2">
    <name type="scientific">Pedobacter gandavensis</name>
    <dbReference type="NCBI Taxonomy" id="2679963"/>
    <lineage>
        <taxon>Bacteria</taxon>
        <taxon>Pseudomonadati</taxon>
        <taxon>Bacteroidota</taxon>
        <taxon>Sphingobacteriia</taxon>
        <taxon>Sphingobacteriales</taxon>
        <taxon>Sphingobacteriaceae</taxon>
        <taxon>Pedobacter</taxon>
    </lineage>
</organism>
<name>A0ABR6EV56_9SPHI</name>
<gene>
    <name evidence="1" type="ORF">GM920_09545</name>
</gene>
<evidence type="ECO:0000313" key="2">
    <source>
        <dbReference type="Proteomes" id="UP000636110"/>
    </source>
</evidence>
<comment type="caution">
    <text evidence="1">The sequence shown here is derived from an EMBL/GenBank/DDBJ whole genome shotgun (WGS) entry which is preliminary data.</text>
</comment>
<dbReference type="RefSeq" id="WP_182956257.1">
    <property type="nucleotide sequence ID" value="NZ_WNXC01000002.1"/>
</dbReference>
<dbReference type="Proteomes" id="UP000636110">
    <property type="component" value="Unassembled WGS sequence"/>
</dbReference>
<sequence length="94" mass="10845">MKLILLGKSRNGKKSFNLVSEDQLGYNITCKDKEGEVSFNNLTAIEWGLNGKRIYIVPKSFKDHFDFTRYDLVVISKAPKLEEDGFTHYLNENN</sequence>
<keyword evidence="2" id="KW-1185">Reference proteome</keyword>
<proteinExistence type="predicted"/>